<organism evidence="2 3">
    <name type="scientific">Blastomyces silverae</name>
    <dbReference type="NCBI Taxonomy" id="2060906"/>
    <lineage>
        <taxon>Eukaryota</taxon>
        <taxon>Fungi</taxon>
        <taxon>Dikarya</taxon>
        <taxon>Ascomycota</taxon>
        <taxon>Pezizomycotina</taxon>
        <taxon>Eurotiomycetes</taxon>
        <taxon>Eurotiomycetidae</taxon>
        <taxon>Onygenales</taxon>
        <taxon>Ajellomycetaceae</taxon>
        <taxon>Blastomyces</taxon>
    </lineage>
</organism>
<sequence>MGSKSAIMGNDRALCLANSNPKLILTSQLPEVSQEIDRVNIPNTSHHHGYGADRSHHIALPQWCQSYPPVSSTSRHEDNAATNRENSVENNHSLAGSEGDGSSKAECHEDRQSDGCSSDTSLPSAQLPTYPGVFEFLPPPSNLLYLHPLTCGPCDTPTCEAFYNEGLSRDGDTRMGGDCDGDCGDSQTEKGTRLDDVREPDVKNLSRGSWADVEEYYRECKTAMKG</sequence>
<feature type="compositionally biased region" description="Basic and acidic residues" evidence="1">
    <location>
        <begin position="101"/>
        <end position="113"/>
    </location>
</feature>
<feature type="region of interest" description="Disordered" evidence="1">
    <location>
        <begin position="69"/>
        <end position="124"/>
    </location>
</feature>
<comment type="caution">
    <text evidence="2">The sequence shown here is derived from an EMBL/GenBank/DDBJ whole genome shotgun (WGS) entry which is preliminary data.</text>
</comment>
<gene>
    <name evidence="2" type="ORF">EMPG_17347</name>
</gene>
<keyword evidence="3" id="KW-1185">Reference proteome</keyword>
<dbReference type="OrthoDB" id="10595524at2759"/>
<reference evidence="3" key="1">
    <citation type="journal article" date="2015" name="PLoS Genet.">
        <title>The dynamic genome and transcriptome of the human fungal pathogen Blastomyces and close relative Emmonsia.</title>
        <authorList>
            <person name="Munoz J.F."/>
            <person name="Gauthier G.M."/>
            <person name="Desjardins C.A."/>
            <person name="Gallo J.E."/>
            <person name="Holder J."/>
            <person name="Sullivan T.D."/>
            <person name="Marty A.J."/>
            <person name="Carmen J.C."/>
            <person name="Chen Z."/>
            <person name="Ding L."/>
            <person name="Gujja S."/>
            <person name="Magrini V."/>
            <person name="Misas E."/>
            <person name="Mitreva M."/>
            <person name="Priest M."/>
            <person name="Saif S."/>
            <person name="Whiston E.A."/>
            <person name="Young S."/>
            <person name="Zeng Q."/>
            <person name="Goldman W.E."/>
            <person name="Mardis E.R."/>
            <person name="Taylor J.W."/>
            <person name="McEwen J.G."/>
            <person name="Clay O.K."/>
            <person name="Klein B.S."/>
            <person name="Cuomo C.A."/>
        </authorList>
    </citation>
    <scope>NUCLEOTIDE SEQUENCE [LARGE SCALE GENOMIC DNA]</scope>
    <source>
        <strain evidence="3">UAMH 139</strain>
    </source>
</reference>
<dbReference type="EMBL" id="LDEV01002894">
    <property type="protein sequence ID" value="KLJ07165.1"/>
    <property type="molecule type" value="Genomic_DNA"/>
</dbReference>
<evidence type="ECO:0000313" key="2">
    <source>
        <dbReference type="EMBL" id="KLJ07165.1"/>
    </source>
</evidence>
<evidence type="ECO:0000313" key="3">
    <source>
        <dbReference type="Proteomes" id="UP000053573"/>
    </source>
</evidence>
<evidence type="ECO:0000256" key="1">
    <source>
        <dbReference type="SAM" id="MobiDB-lite"/>
    </source>
</evidence>
<feature type="compositionally biased region" description="Polar residues" evidence="1">
    <location>
        <begin position="80"/>
        <end position="94"/>
    </location>
</feature>
<dbReference type="Proteomes" id="UP000053573">
    <property type="component" value="Unassembled WGS sequence"/>
</dbReference>
<proteinExistence type="predicted"/>
<dbReference type="AlphaFoldDB" id="A0A0H1B6Y9"/>
<feature type="compositionally biased region" description="Polar residues" evidence="1">
    <location>
        <begin position="114"/>
        <end position="124"/>
    </location>
</feature>
<accession>A0A0H1B6Y9</accession>
<protein>
    <submittedName>
        <fullName evidence="2">Uncharacterized protein</fullName>
    </submittedName>
</protein>
<name>A0A0H1B6Y9_9EURO</name>